<dbReference type="RefSeq" id="YP_009030221.1">
    <property type="nucleotide sequence ID" value="NC_024121.1"/>
</dbReference>
<dbReference type="EMBL" id="KJ025957">
    <property type="protein sequence ID" value="AHY25418.1"/>
    <property type="molecule type" value="Genomic_DNA"/>
</dbReference>
<dbReference type="InterPro" id="IPR038553">
    <property type="entry name" value="T4-gp15_tss_sf"/>
</dbReference>
<dbReference type="Proteomes" id="UP000024445">
    <property type="component" value="Segment"/>
</dbReference>
<evidence type="ECO:0000256" key="1">
    <source>
        <dbReference type="SAM" id="MobiDB-lite"/>
    </source>
</evidence>
<keyword evidence="3" id="KW-1185">Reference proteome</keyword>
<accession>A0A023W5S3</accession>
<evidence type="ECO:0000313" key="2">
    <source>
        <dbReference type="EMBL" id="AHY25418.1"/>
    </source>
</evidence>
<dbReference type="Gene3D" id="3.30.2000.40">
    <property type="entry name" value="Myoviridae tail sheath stabiliser"/>
    <property type="match status" value="1"/>
</dbReference>
<dbReference type="Pfam" id="PF16724">
    <property type="entry name" value="T4-gp15_tss"/>
    <property type="match status" value="1"/>
</dbReference>
<dbReference type="OrthoDB" id="5632at10239"/>
<dbReference type="InterPro" id="IPR031997">
    <property type="entry name" value="T4-gp15_tss"/>
</dbReference>
<proteinExistence type="predicted"/>
<name>A0A023W5S3_9CAUD</name>
<gene>
    <name evidence="2" type="ORF">PS2_174</name>
</gene>
<evidence type="ECO:0000313" key="3">
    <source>
        <dbReference type="Proteomes" id="UP000024445"/>
    </source>
</evidence>
<protein>
    <submittedName>
        <fullName evidence="2">Tail sheath stabilizer and completion protein</fullName>
    </submittedName>
</protein>
<organism evidence="2 3">
    <name type="scientific">Serratia phage PS2</name>
    <dbReference type="NCBI Taxonomy" id="1481112"/>
    <lineage>
        <taxon>Viruses</taxon>
        <taxon>Duplodnaviria</taxon>
        <taxon>Heunggongvirae</taxon>
        <taxon>Uroviricota</taxon>
        <taxon>Caudoviricetes</taxon>
        <taxon>Muldoonvirus</taxon>
        <taxon>Muldoonvirus PS2</taxon>
    </lineage>
</organism>
<sequence length="281" mass="32816">MGEQMFGHFYNSSLRRYIVLMGDLFSNINVARKRSDGLKYIKVPITYTTKERFMQALDKINNIRNENGPAKIETIFPRMTLQLVDMQYNEMFKTGELQKSFGVKSHKPGKDIVRQYSPVPYKMIFELGIHTRYEDDMLQIVEQILPYFQPNFVCRIKELHENEIILERDVQITYQSISIDEAPEGDKITRRRLEWSLMFEVDGWLYPPLKDMPGIIRTVYTDFHAVDKSLDEEGSQFESVDAQVDPADVEYPDWDGSVKETISENIPIPTGDQPSKPRENK</sequence>
<dbReference type="KEGG" id="vg:19485055"/>
<feature type="region of interest" description="Disordered" evidence="1">
    <location>
        <begin position="234"/>
        <end position="281"/>
    </location>
</feature>
<reference evidence="2 3" key="1">
    <citation type="submission" date="2014-01" db="EMBL/GenBank/DDBJ databases">
        <authorList>
            <person name="Zhang G."/>
            <person name="Jin J."/>
            <person name="Li Z.J."/>
            <person name="Wang S.W."/>
            <person name="Chen S.J."/>
            <person name="Wang S.M."/>
            <person name="Wang X.T."/>
            <person name="Li Y.H."/>
            <person name="Wang J."/>
            <person name="Yang C.K."/>
            <person name="Wang L."/>
        </authorList>
    </citation>
    <scope>NUCLEOTIDE SEQUENCE [LARGE SCALE GENOMIC DNA]</scope>
</reference>
<dbReference type="GeneID" id="19485055"/>